<name>A0A2G5ELE8_AQUCA</name>
<dbReference type="InParanoid" id="A0A2G5ELE8"/>
<dbReference type="Proteomes" id="UP000230069">
    <property type="component" value="Unassembled WGS sequence"/>
</dbReference>
<sequence>MCGGTFTFIGDCSQKKHSISASPSPRLGNIVNKRIQMRARNSVPSTISERNLYASSALFFLQNPFINTSKASPESATPTFVTIYRKEDDASSSSRANQW</sequence>
<gene>
    <name evidence="1" type="ORF">AQUCO_00700739v1</name>
</gene>
<dbReference type="EMBL" id="KZ305024">
    <property type="protein sequence ID" value="PIA56596.1"/>
    <property type="molecule type" value="Genomic_DNA"/>
</dbReference>
<accession>A0A2G5ELE8</accession>
<proteinExistence type="predicted"/>
<organism evidence="1 2">
    <name type="scientific">Aquilegia coerulea</name>
    <name type="common">Rocky mountain columbine</name>
    <dbReference type="NCBI Taxonomy" id="218851"/>
    <lineage>
        <taxon>Eukaryota</taxon>
        <taxon>Viridiplantae</taxon>
        <taxon>Streptophyta</taxon>
        <taxon>Embryophyta</taxon>
        <taxon>Tracheophyta</taxon>
        <taxon>Spermatophyta</taxon>
        <taxon>Magnoliopsida</taxon>
        <taxon>Ranunculales</taxon>
        <taxon>Ranunculaceae</taxon>
        <taxon>Thalictroideae</taxon>
        <taxon>Aquilegia</taxon>
    </lineage>
</organism>
<keyword evidence="2" id="KW-1185">Reference proteome</keyword>
<evidence type="ECO:0000313" key="2">
    <source>
        <dbReference type="Proteomes" id="UP000230069"/>
    </source>
</evidence>
<dbReference type="AlphaFoldDB" id="A0A2G5ELE8"/>
<reference evidence="1 2" key="1">
    <citation type="submission" date="2017-09" db="EMBL/GenBank/DDBJ databases">
        <title>WGS assembly of Aquilegia coerulea Goldsmith.</title>
        <authorList>
            <person name="Hodges S."/>
            <person name="Kramer E."/>
            <person name="Nordborg M."/>
            <person name="Tomkins J."/>
            <person name="Borevitz J."/>
            <person name="Derieg N."/>
            <person name="Yan J."/>
            <person name="Mihaltcheva S."/>
            <person name="Hayes R.D."/>
            <person name="Rokhsar D."/>
        </authorList>
    </citation>
    <scope>NUCLEOTIDE SEQUENCE [LARGE SCALE GENOMIC DNA]</scope>
    <source>
        <strain evidence="2">cv. Goldsmith</strain>
    </source>
</reference>
<evidence type="ECO:0000313" key="1">
    <source>
        <dbReference type="EMBL" id="PIA56596.1"/>
    </source>
</evidence>
<protein>
    <submittedName>
        <fullName evidence="1">Uncharacterized protein</fullName>
    </submittedName>
</protein>